<dbReference type="GO" id="GO:0061511">
    <property type="term" value="P:centriole elongation"/>
    <property type="evidence" value="ECO:0007669"/>
    <property type="project" value="TreeGrafter"/>
</dbReference>
<organism evidence="3 4">
    <name type="scientific">Aquatica leii</name>
    <dbReference type="NCBI Taxonomy" id="1421715"/>
    <lineage>
        <taxon>Eukaryota</taxon>
        <taxon>Metazoa</taxon>
        <taxon>Ecdysozoa</taxon>
        <taxon>Arthropoda</taxon>
        <taxon>Hexapoda</taxon>
        <taxon>Insecta</taxon>
        <taxon>Pterygota</taxon>
        <taxon>Neoptera</taxon>
        <taxon>Endopterygota</taxon>
        <taxon>Coleoptera</taxon>
        <taxon>Polyphaga</taxon>
        <taxon>Elateriformia</taxon>
        <taxon>Elateroidea</taxon>
        <taxon>Lampyridae</taxon>
        <taxon>Luciolinae</taxon>
        <taxon>Aquatica</taxon>
    </lineage>
</organism>
<dbReference type="EMBL" id="JARPUR010000001">
    <property type="protein sequence ID" value="KAK4886069.1"/>
    <property type="molecule type" value="Genomic_DNA"/>
</dbReference>
<sequence>MSQTVVENANQRVNIVEQILEQGQRLRNAMVKSILDNDPFYIDAIDTNNVRNLKNTKLLNNTLKTIETDGICKLKTAKSAQVMSAEFPNLYCGCHICNIYKREIFLSDKFSHIPPLHLLNRAQSKYHTAHFTDNESDIVDCEMPSTSNLQSETVTSNYTEDKLQPLNSSEQIVKSIQNNYRSKAISLFKYIDSMKISILNISLNNAGNRKALASGVNSKYRLPTSISQSYFVEYNVPDCLTNGLTRSNSKVDSGLTSNLFRVCSKKLQNEEICFKHTSTHDIVNLQQVNLSAIELKFQISTRAMKQKRSNILGYAVFNMSLFEITKNMCCIEHLPIMSDDFVLGTIKVTVQLGCGRLYFGKEFVEFIETNRKNSVSTVTQKTDVTLDTPSSQTVNSVIFQPNKPKEIYSPTNKVSKSLNSDRSVPKSVVEGSIINKEKFADNKGGPSSFSTLRSNLKGLVENFGYSEESRQTGTIDVNDSHQKTILYGLIYVSEAKYFEGPINSYFSCQAFCLGDTLCSRVVYNSKDPVFNFYQKVPLIYDNSFLNYLRDNTIIIDFWERYENDDIAIGTSQLSLYQFYVTYRNTVITNTLIQNRLPVTIADWWEPICSAVDGKLYGQMKVLVAIGTATQIKNLEVERGIKGESLSVTYVPIVPEVKKKENIEVPSINSKSSSLSFKKPDYLKAKNRPVNEKPINPVGSNDSKKTFKTVDKAVQSEENMESQSKTSEEKLTSNIQKDVLDALLTHLVDQKRKNDLVETATNTDPSVIKDSNKKDNIHNVYLDDTKNSSTNHEVKKTTDLLDYLNGALAFENKVVNSHSTSSNLVKEDDDRFKAHILIEGALHLPSRRKCKVKKNKKKNIMYEDSLPSTYVSFETVPGSELKYTNIVPRSSNPQWDYESDVLLPVDILINNQKRLIFKVWRKGNVNSSQPNIETDVILGFAALDLTVLLAGLPSVQGWFNIIDFSSKCNGQIKIHVTPLENILKFSESKTAYNPKGSSELLNMKPIKSVISAKLELQEPPGELLSRALKRKFTELEEITQRLRSRLADVTKDDSDTSNDDFVDEFERDINTLSIEEDYDMLNLKSLSESNNLELRSFSQIENGANIFLLKKANDHETSIYSKGILHGESFSKGGLSDSAYSSTKAGNSNFELNSLNCGTHSREKQLLVGKQHIDSLLEKLTLLAENSEDNAFSSRYVSGCSTNQERSDPVNVDSTSGESEPRSSFDLEAFLKPELFNRLCSPEISPPSLTDSEDITEKNSSSNSLLTQFVNYRQAPDGAGLNTSSSSNSTYFNTK</sequence>
<dbReference type="GO" id="GO:0071539">
    <property type="term" value="P:protein localization to centrosome"/>
    <property type="evidence" value="ECO:0007669"/>
    <property type="project" value="TreeGrafter"/>
</dbReference>
<evidence type="ECO:0000259" key="2">
    <source>
        <dbReference type="PROSITE" id="PS50004"/>
    </source>
</evidence>
<feature type="compositionally biased region" description="Basic and acidic residues" evidence="1">
    <location>
        <begin position="701"/>
        <end position="714"/>
    </location>
</feature>
<accession>A0AAN7Q528</accession>
<feature type="region of interest" description="Disordered" evidence="1">
    <location>
        <begin position="1198"/>
        <end position="1223"/>
    </location>
</feature>
<dbReference type="CDD" id="cd00030">
    <property type="entry name" value="C2"/>
    <property type="match status" value="1"/>
</dbReference>
<feature type="region of interest" description="Disordered" evidence="1">
    <location>
        <begin position="686"/>
        <end position="729"/>
    </location>
</feature>
<dbReference type="GO" id="GO:0034451">
    <property type="term" value="C:centriolar satellite"/>
    <property type="evidence" value="ECO:0007669"/>
    <property type="project" value="TreeGrafter"/>
</dbReference>
<dbReference type="InterPro" id="IPR000008">
    <property type="entry name" value="C2_dom"/>
</dbReference>
<reference evidence="4" key="1">
    <citation type="submission" date="2023-01" db="EMBL/GenBank/DDBJ databases">
        <title>Key to firefly adult light organ development and bioluminescence: homeobox transcription factors regulate luciferase expression and transportation to peroxisome.</title>
        <authorList>
            <person name="Fu X."/>
        </authorList>
    </citation>
    <scope>NUCLEOTIDE SEQUENCE [LARGE SCALE GENOMIC DNA]</scope>
</reference>
<dbReference type="PANTHER" id="PTHR21254">
    <property type="entry name" value="C2 DOMAIN-CONTAINING PROTEIN 3"/>
    <property type="match status" value="1"/>
</dbReference>
<protein>
    <recommendedName>
        <fullName evidence="2">C2 domain-containing protein</fullName>
    </recommendedName>
</protein>
<dbReference type="GO" id="GO:0060271">
    <property type="term" value="P:cilium assembly"/>
    <property type="evidence" value="ECO:0007669"/>
    <property type="project" value="TreeGrafter"/>
</dbReference>
<feature type="compositionally biased region" description="Low complexity" evidence="1">
    <location>
        <begin position="1281"/>
        <end position="1294"/>
    </location>
</feature>
<feature type="region of interest" description="Disordered" evidence="1">
    <location>
        <begin position="1241"/>
        <end position="1260"/>
    </location>
</feature>
<dbReference type="SUPFAM" id="SSF49562">
    <property type="entry name" value="C2 domain (Calcium/lipid-binding domain, CaLB)"/>
    <property type="match status" value="2"/>
</dbReference>
<dbReference type="GO" id="GO:0005814">
    <property type="term" value="C:centriole"/>
    <property type="evidence" value="ECO:0007669"/>
    <property type="project" value="TreeGrafter"/>
</dbReference>
<proteinExistence type="predicted"/>
<dbReference type="Proteomes" id="UP001353858">
    <property type="component" value="Unassembled WGS sequence"/>
</dbReference>
<dbReference type="Gene3D" id="2.60.40.150">
    <property type="entry name" value="C2 domain"/>
    <property type="match status" value="2"/>
</dbReference>
<evidence type="ECO:0000313" key="3">
    <source>
        <dbReference type="EMBL" id="KAK4886069.1"/>
    </source>
</evidence>
<dbReference type="PANTHER" id="PTHR21254:SF1">
    <property type="entry name" value="C2 DOMAIN-CONTAINING PROTEIN 3"/>
    <property type="match status" value="1"/>
</dbReference>
<dbReference type="PROSITE" id="PS50004">
    <property type="entry name" value="C2"/>
    <property type="match status" value="1"/>
</dbReference>
<evidence type="ECO:0000313" key="4">
    <source>
        <dbReference type="Proteomes" id="UP001353858"/>
    </source>
</evidence>
<keyword evidence="4" id="KW-1185">Reference proteome</keyword>
<feature type="domain" description="C2" evidence="2">
    <location>
        <begin position="814"/>
        <end position="958"/>
    </location>
</feature>
<dbReference type="InterPro" id="IPR035892">
    <property type="entry name" value="C2_domain_sf"/>
</dbReference>
<comment type="caution">
    <text evidence="3">The sequence shown here is derived from an EMBL/GenBank/DDBJ whole genome shotgun (WGS) entry which is preliminary data.</text>
</comment>
<gene>
    <name evidence="3" type="ORF">RN001_002340</name>
</gene>
<feature type="region of interest" description="Disordered" evidence="1">
    <location>
        <begin position="1275"/>
        <end position="1294"/>
    </location>
</feature>
<evidence type="ECO:0000256" key="1">
    <source>
        <dbReference type="SAM" id="MobiDB-lite"/>
    </source>
</evidence>
<name>A0AAN7Q528_9COLE</name>